<dbReference type="Proteomes" id="UP001370490">
    <property type="component" value="Unassembled WGS sequence"/>
</dbReference>
<feature type="region of interest" description="Disordered" evidence="3">
    <location>
        <begin position="395"/>
        <end position="417"/>
    </location>
</feature>
<sequence>MPPRAIRRPSNLAPLKKRPPPVLDEPLEPSPTPAGDVDPAEKLELEENGAELELEEENLGCNGKESHEVEGHKGDQETGGEERIHDIDINQEYVEEVEEEVVYEDDTGEEHVGNEHDDGVDGYEEEHHEVAKARRKQKEYEVFVGGLDRDATEEDLKKVFSQVGEIVEVRLTKNPITQKNKGFAFLRFVTVGQARRAINELKHPMINGKHCGVAPVQDSDTLFVGNICKTWTKDVLKEKLARYGVDKFEDLTLVEDTRNEGMNRGFAFLDFYSRADAIDACKRLQRRDVVFGTDRTAKVAFADSFIEPDDEIMAQVKTVFLDGLPVSWDEDQVKDHLKKYGRIEKVELARNMPAAKRTDFGFVTFDSHDAAVACINSVNDAEVGDGNNKVKLRARLSRPRQRSRSAKNARGGYLVSHGSSRGEKAIWSSSRSYMDSRRLTSHDERAMRSRNTYDGSLRRSSGLTERHMVMDMGPTKVGSRRGFPSPDRSLSRRSPVSYSKSSSRREYLRAEEYYSRPTDYARAPAERRIYRDAYPSQVSGYLESPPRTLSRGAPRRISPYDEQNYGRLVERPSGYRDSHTRDYGSIPGSKRPHADIEELHPRYADSSIRQSRARYDYGGSSSTLPYDESSYGSDSISYDIRLRRGSRSEYIEDGRRPAGGHSQGQYDSYRRDEITRRDPESVYSGYGREYVSRDYIQSRSDVSTSSYSTLYSSRNVDDDYVGRRGLGSGSYY</sequence>
<dbReference type="SMART" id="SM00360">
    <property type="entry name" value="RRM"/>
    <property type="match status" value="3"/>
</dbReference>
<dbReference type="PANTHER" id="PTHR21245">
    <property type="entry name" value="HETEROGENEOUS NUCLEAR RIBONUCLEOPROTEIN"/>
    <property type="match status" value="1"/>
</dbReference>
<feature type="domain" description="RRM" evidence="4">
    <location>
        <begin position="140"/>
        <end position="218"/>
    </location>
</feature>
<dbReference type="InterPro" id="IPR000504">
    <property type="entry name" value="RRM_dom"/>
</dbReference>
<reference evidence="5 6" key="1">
    <citation type="submission" date="2023-12" db="EMBL/GenBank/DDBJ databases">
        <title>A high-quality genome assembly for Dillenia turbinata (Dilleniales).</title>
        <authorList>
            <person name="Chanderbali A."/>
        </authorList>
    </citation>
    <scope>NUCLEOTIDE SEQUENCE [LARGE SCALE GENOMIC DNA]</scope>
    <source>
        <strain evidence="5">LSX21</strain>
        <tissue evidence="5">Leaf</tissue>
    </source>
</reference>
<evidence type="ECO:0000313" key="5">
    <source>
        <dbReference type="EMBL" id="KAK6945769.1"/>
    </source>
</evidence>
<evidence type="ECO:0000256" key="2">
    <source>
        <dbReference type="PROSITE-ProRule" id="PRU00176"/>
    </source>
</evidence>
<dbReference type="Pfam" id="PF00076">
    <property type="entry name" value="RRM_1"/>
    <property type="match status" value="3"/>
</dbReference>
<gene>
    <name evidence="5" type="ORF">RJ641_013313</name>
</gene>
<dbReference type="AlphaFoldDB" id="A0AAN8W9S3"/>
<feature type="region of interest" description="Disordered" evidence="3">
    <location>
        <begin position="429"/>
        <end position="506"/>
    </location>
</feature>
<name>A0AAN8W9S3_9MAGN</name>
<proteinExistence type="predicted"/>
<dbReference type="FunFam" id="3.30.70.330:FF:000187">
    <property type="entry name" value="Heterogeneous nuclear ribonucleoprotein Q"/>
    <property type="match status" value="1"/>
</dbReference>
<dbReference type="PROSITE" id="PS50102">
    <property type="entry name" value="RRM"/>
    <property type="match status" value="3"/>
</dbReference>
<evidence type="ECO:0000259" key="4">
    <source>
        <dbReference type="PROSITE" id="PS50102"/>
    </source>
</evidence>
<feature type="compositionally biased region" description="Acidic residues" evidence="3">
    <location>
        <begin position="46"/>
        <end position="58"/>
    </location>
</feature>
<feature type="compositionally biased region" description="Low complexity" evidence="3">
    <location>
        <begin position="484"/>
        <end position="501"/>
    </location>
</feature>
<dbReference type="SUPFAM" id="SSF54928">
    <property type="entry name" value="RNA-binding domain, RBD"/>
    <property type="match status" value="2"/>
</dbReference>
<keyword evidence="6" id="KW-1185">Reference proteome</keyword>
<feature type="region of interest" description="Disordered" evidence="3">
    <location>
        <begin position="1"/>
        <end position="81"/>
    </location>
</feature>
<accession>A0AAN8W9S3</accession>
<dbReference type="GO" id="GO:0003723">
    <property type="term" value="F:RNA binding"/>
    <property type="evidence" value="ECO:0007669"/>
    <property type="project" value="UniProtKB-UniRule"/>
</dbReference>
<evidence type="ECO:0000256" key="3">
    <source>
        <dbReference type="SAM" id="MobiDB-lite"/>
    </source>
</evidence>
<evidence type="ECO:0000313" key="6">
    <source>
        <dbReference type="Proteomes" id="UP001370490"/>
    </source>
</evidence>
<feature type="compositionally biased region" description="Basic and acidic residues" evidence="3">
    <location>
        <begin position="668"/>
        <end position="680"/>
    </location>
</feature>
<evidence type="ECO:0000256" key="1">
    <source>
        <dbReference type="ARBA" id="ARBA00022884"/>
    </source>
</evidence>
<comment type="caution">
    <text evidence="5">The sequence shown here is derived from an EMBL/GenBank/DDBJ whole genome shotgun (WGS) entry which is preliminary data.</text>
</comment>
<feature type="compositionally biased region" description="Basic and acidic residues" evidence="3">
    <location>
        <begin position="568"/>
        <end position="582"/>
    </location>
</feature>
<feature type="region of interest" description="Disordered" evidence="3">
    <location>
        <begin position="538"/>
        <end position="633"/>
    </location>
</feature>
<dbReference type="Gene3D" id="3.30.70.330">
    <property type="match status" value="3"/>
</dbReference>
<feature type="region of interest" description="Disordered" evidence="3">
    <location>
        <begin position="648"/>
        <end position="681"/>
    </location>
</feature>
<dbReference type="InterPro" id="IPR012677">
    <property type="entry name" value="Nucleotide-bd_a/b_plait_sf"/>
</dbReference>
<keyword evidence="1 2" id="KW-0694">RNA-binding</keyword>
<dbReference type="EMBL" id="JBAMMX010000002">
    <property type="protein sequence ID" value="KAK6945769.1"/>
    <property type="molecule type" value="Genomic_DNA"/>
</dbReference>
<organism evidence="5 6">
    <name type="scientific">Dillenia turbinata</name>
    <dbReference type="NCBI Taxonomy" id="194707"/>
    <lineage>
        <taxon>Eukaryota</taxon>
        <taxon>Viridiplantae</taxon>
        <taxon>Streptophyta</taxon>
        <taxon>Embryophyta</taxon>
        <taxon>Tracheophyta</taxon>
        <taxon>Spermatophyta</taxon>
        <taxon>Magnoliopsida</taxon>
        <taxon>eudicotyledons</taxon>
        <taxon>Gunneridae</taxon>
        <taxon>Pentapetalae</taxon>
        <taxon>Dilleniales</taxon>
        <taxon>Dilleniaceae</taxon>
        <taxon>Dillenia</taxon>
    </lineage>
</organism>
<feature type="compositionally biased region" description="Basic and acidic residues" evidence="3">
    <location>
        <begin position="434"/>
        <end position="447"/>
    </location>
</feature>
<feature type="compositionally biased region" description="Basic residues" evidence="3">
    <location>
        <begin position="395"/>
        <end position="407"/>
    </location>
</feature>
<dbReference type="InterPro" id="IPR035979">
    <property type="entry name" value="RBD_domain_sf"/>
</dbReference>
<protein>
    <submittedName>
        <fullName evidence="5">RNA recognition motif domain</fullName>
    </submittedName>
</protein>
<feature type="domain" description="RRM" evidence="4">
    <location>
        <begin position="317"/>
        <end position="399"/>
    </location>
</feature>
<feature type="compositionally biased region" description="Polar residues" evidence="3">
    <location>
        <begin position="449"/>
        <end position="463"/>
    </location>
</feature>
<dbReference type="CDD" id="cd00590">
    <property type="entry name" value="RRM_SF"/>
    <property type="match status" value="3"/>
</dbReference>
<feature type="compositionally biased region" description="Basic and acidic residues" evidence="3">
    <location>
        <begin position="64"/>
        <end position="81"/>
    </location>
</feature>
<feature type="compositionally biased region" description="Basic and acidic residues" evidence="3">
    <location>
        <begin position="592"/>
        <end position="603"/>
    </location>
</feature>
<feature type="domain" description="RRM" evidence="4">
    <location>
        <begin position="220"/>
        <end position="304"/>
    </location>
</feature>
<feature type="compositionally biased region" description="Pro residues" evidence="3">
    <location>
        <begin position="20"/>
        <end position="32"/>
    </location>
</feature>